<evidence type="ECO:0000256" key="3">
    <source>
        <dbReference type="RuleBase" id="RU003345"/>
    </source>
</evidence>
<dbReference type="Gene3D" id="3.40.605.10">
    <property type="entry name" value="Aldehyde Dehydrogenase, Chain A, domain 1"/>
    <property type="match status" value="1"/>
</dbReference>
<feature type="active site" evidence="2">
    <location>
        <position position="260"/>
    </location>
</feature>
<evidence type="ECO:0000259" key="4">
    <source>
        <dbReference type="Pfam" id="PF00171"/>
    </source>
</evidence>
<dbReference type="InterPro" id="IPR016163">
    <property type="entry name" value="Ald_DH_C"/>
</dbReference>
<dbReference type="InterPro" id="IPR015590">
    <property type="entry name" value="Aldehyde_DH_dom"/>
</dbReference>
<reference evidence="6" key="1">
    <citation type="submission" date="2023-07" db="EMBL/GenBank/DDBJ databases">
        <title>Molecular identification of indigenous halophilic bacteria isolated from red sea cost, biodegradation of synthetic dyes and assessment of degraded metabolite toxicity.</title>
        <authorList>
            <person name="Chaieb K."/>
            <person name="Altayb H.N."/>
        </authorList>
    </citation>
    <scope>NUCLEOTIDE SEQUENCE [LARGE SCALE GENOMIC DNA]</scope>
    <source>
        <strain evidence="6">K20</strain>
    </source>
</reference>
<evidence type="ECO:0000313" key="5">
    <source>
        <dbReference type="EMBL" id="MCA2015167.1"/>
    </source>
</evidence>
<dbReference type="Pfam" id="PF00171">
    <property type="entry name" value="Aldedh"/>
    <property type="match status" value="1"/>
</dbReference>
<dbReference type="SUPFAM" id="SSF53720">
    <property type="entry name" value="ALDH-like"/>
    <property type="match status" value="1"/>
</dbReference>
<dbReference type="InterPro" id="IPR016161">
    <property type="entry name" value="Ald_DH/histidinol_DH"/>
</dbReference>
<dbReference type="RefSeq" id="WP_225249627.1">
    <property type="nucleotide sequence ID" value="NZ_JAIWIU010000016.1"/>
</dbReference>
<dbReference type="EMBL" id="JAIWIU010000016">
    <property type="protein sequence ID" value="MCA2015167.1"/>
    <property type="molecule type" value="Genomic_DNA"/>
</dbReference>
<comment type="caution">
    <text evidence="5">The sequence shown here is derived from an EMBL/GenBank/DDBJ whole genome shotgun (WGS) entry which is preliminary data.</text>
</comment>
<dbReference type="InterPro" id="IPR016162">
    <property type="entry name" value="Ald_DH_N"/>
</dbReference>
<dbReference type="Proteomes" id="UP001199044">
    <property type="component" value="Unassembled WGS sequence"/>
</dbReference>
<feature type="domain" description="Aldehyde dehydrogenase" evidence="4">
    <location>
        <begin position="25"/>
        <end position="486"/>
    </location>
</feature>
<keyword evidence="1 3" id="KW-0560">Oxidoreductase</keyword>
<dbReference type="PROSITE" id="PS00687">
    <property type="entry name" value="ALDEHYDE_DEHYDR_GLU"/>
    <property type="match status" value="1"/>
</dbReference>
<accession>A0ABS7YHL3</accession>
<proteinExistence type="inferred from homology"/>
<sequence>MEDQYITNTPIPNGHFYHGECHLSKKDECIEVVCPSTGEVYAQMPIASKETVDNIVLASYNAQRDSDWATRAPRERAKVLYRWATLIEQNQAYLARLEAIGSSRPMHEVLAWDIPYIIDTARFFAELADKHGGYIGATQSDRLGMVIREPYGVVGAITPWNFPLSMAMWKAAPALSAGNAIVIKPSELTPFSTVYLAKLAFDAGLPKDIFNVVLGSGRETGAALCEHPQVGKVTFTGSTQTGASIMSACAMTGPKPVTLELGGKSPQIVFADTKDLERTAHCVAKAITGNAGQVCVSGSRLIIDKSIEASFIECLKRYFKQLSPGVTWESETTLSPIISRQQATRIQSIVDQSIKEGADCLCGGEIINGLGGAYFAPTLLKIHDEKNIALEQEIFGPVLTIQTFDTEHEAWSLAQHDVYGLAAGIHSANLDRVMRGIRKLEVGSVWINRYGRSFDHIMPTGGYKRSGIGKDIGIEAFEANLRSKSVLLEFDEAY</sequence>
<keyword evidence="6" id="KW-1185">Reference proteome</keyword>
<evidence type="ECO:0000256" key="2">
    <source>
        <dbReference type="PROSITE-ProRule" id="PRU10007"/>
    </source>
</evidence>
<comment type="similarity">
    <text evidence="3">Belongs to the aldehyde dehydrogenase family.</text>
</comment>
<dbReference type="InterPro" id="IPR029510">
    <property type="entry name" value="Ald_DH_CS_GLU"/>
</dbReference>
<evidence type="ECO:0000313" key="6">
    <source>
        <dbReference type="Proteomes" id="UP001199044"/>
    </source>
</evidence>
<gene>
    <name evidence="5" type="ORF">LDJ79_03530</name>
</gene>
<evidence type="ECO:0000256" key="1">
    <source>
        <dbReference type="ARBA" id="ARBA00023002"/>
    </source>
</evidence>
<organism evidence="5 6">
    <name type="scientific">Vibrio tritonius</name>
    <dbReference type="NCBI Taxonomy" id="1435069"/>
    <lineage>
        <taxon>Bacteria</taxon>
        <taxon>Pseudomonadati</taxon>
        <taxon>Pseudomonadota</taxon>
        <taxon>Gammaproteobacteria</taxon>
        <taxon>Vibrionales</taxon>
        <taxon>Vibrionaceae</taxon>
        <taxon>Vibrio</taxon>
    </lineage>
</organism>
<dbReference type="PANTHER" id="PTHR11699">
    <property type="entry name" value="ALDEHYDE DEHYDROGENASE-RELATED"/>
    <property type="match status" value="1"/>
</dbReference>
<protein>
    <submittedName>
        <fullName evidence="5">Aldehyde dehydrogenase family protein</fullName>
    </submittedName>
</protein>
<name>A0ABS7YHL3_9VIBR</name>
<dbReference type="Gene3D" id="3.40.309.10">
    <property type="entry name" value="Aldehyde Dehydrogenase, Chain A, domain 2"/>
    <property type="match status" value="1"/>
</dbReference>